<feature type="transmembrane region" description="Helical" evidence="1">
    <location>
        <begin position="168"/>
        <end position="192"/>
    </location>
</feature>
<feature type="transmembrane region" description="Helical" evidence="1">
    <location>
        <begin position="90"/>
        <end position="109"/>
    </location>
</feature>
<evidence type="ECO:0000313" key="2">
    <source>
        <dbReference type="EMBL" id="CAE8707922.1"/>
    </source>
</evidence>
<evidence type="ECO:0000256" key="1">
    <source>
        <dbReference type="SAM" id="Phobius"/>
    </source>
</evidence>
<reference evidence="2" key="1">
    <citation type="submission" date="2021-02" db="EMBL/GenBank/DDBJ databases">
        <authorList>
            <person name="Dougan E. K."/>
            <person name="Rhodes N."/>
            <person name="Thang M."/>
            <person name="Chan C."/>
        </authorList>
    </citation>
    <scope>NUCLEOTIDE SEQUENCE</scope>
</reference>
<name>A0A813KLN2_POLGL</name>
<feature type="transmembrane region" description="Helical" evidence="1">
    <location>
        <begin position="27"/>
        <end position="49"/>
    </location>
</feature>
<sequence length="208" mass="22909">ALSSHAEVKEESWQTAQGHAHQANLPILLFVCFIALFAGGGVACFHYLVKYSGCALGINGCNKFGNDESHGYYLVRAVSDVFGPSFPEEWVYVLVCTLGSGLVGLLIAVSPQWLQPQLSGGGTTQALAAVASGRVIPWPTIFLKPMLTSLYLGCGASMGGLASFRLTFFLFFSVFYFYFYVFCFVVFFRIFVKPFYILKNCLCCQFRS</sequence>
<gene>
    <name evidence="2" type="ORF">PGLA2088_LOCUS34717</name>
</gene>
<keyword evidence="1" id="KW-0812">Transmembrane</keyword>
<organism evidence="2 3">
    <name type="scientific">Polarella glacialis</name>
    <name type="common">Dinoflagellate</name>
    <dbReference type="NCBI Taxonomy" id="89957"/>
    <lineage>
        <taxon>Eukaryota</taxon>
        <taxon>Sar</taxon>
        <taxon>Alveolata</taxon>
        <taxon>Dinophyceae</taxon>
        <taxon>Suessiales</taxon>
        <taxon>Suessiaceae</taxon>
        <taxon>Polarella</taxon>
    </lineage>
</organism>
<evidence type="ECO:0000313" key="3">
    <source>
        <dbReference type="Proteomes" id="UP000626109"/>
    </source>
</evidence>
<accession>A0A813KLN2</accession>
<keyword evidence="1" id="KW-1133">Transmembrane helix</keyword>
<protein>
    <submittedName>
        <fullName evidence="2">Uncharacterized protein</fullName>
    </submittedName>
</protein>
<dbReference type="EMBL" id="CAJNNW010031533">
    <property type="protein sequence ID" value="CAE8707922.1"/>
    <property type="molecule type" value="Genomic_DNA"/>
</dbReference>
<feature type="non-terminal residue" evidence="2">
    <location>
        <position position="208"/>
    </location>
</feature>
<dbReference type="Proteomes" id="UP000626109">
    <property type="component" value="Unassembled WGS sequence"/>
</dbReference>
<keyword evidence="1" id="KW-0472">Membrane</keyword>
<comment type="caution">
    <text evidence="2">The sequence shown here is derived from an EMBL/GenBank/DDBJ whole genome shotgun (WGS) entry which is preliminary data.</text>
</comment>
<proteinExistence type="predicted"/>
<dbReference type="AlphaFoldDB" id="A0A813KLN2"/>